<dbReference type="Gene3D" id="3.40.190.10">
    <property type="entry name" value="Periplasmic binding protein-like II"/>
    <property type="match status" value="1"/>
</dbReference>
<dbReference type="GO" id="GO:0015276">
    <property type="term" value="F:ligand-gated monoatomic ion channel activity"/>
    <property type="evidence" value="ECO:0007669"/>
    <property type="project" value="InterPro"/>
</dbReference>
<feature type="domain" description="Ionotropic glutamate receptor L-glutamate and glycine-binding" evidence="11">
    <location>
        <begin position="139"/>
        <end position="203"/>
    </location>
</feature>
<evidence type="ECO:0000256" key="7">
    <source>
        <dbReference type="ARBA" id="ARBA00023170"/>
    </source>
</evidence>
<dbReference type="InterPro" id="IPR001828">
    <property type="entry name" value="ANF_lig-bd_rcpt"/>
</dbReference>
<keyword evidence="3" id="KW-0812">Transmembrane</keyword>
<dbReference type="SUPFAM" id="SSF53822">
    <property type="entry name" value="Periplasmic binding protein-like I"/>
    <property type="match status" value="1"/>
</dbReference>
<name>V9PPC4_BATCU</name>
<organism evidence="12">
    <name type="scientific">Bathyctena chuni</name>
    <name type="common">Comb jellyfish</name>
    <dbReference type="NCBI Taxonomy" id="1403704"/>
    <lineage>
        <taxon>Eukaryota</taxon>
        <taxon>Metazoa</taxon>
        <taxon>Ctenophora</taxon>
        <taxon>Tentaculata</taxon>
        <taxon>Cydippida</taxon>
        <taxon>Bathyctenidae</taxon>
        <taxon>Bathyctena</taxon>
    </lineage>
</organism>
<dbReference type="SUPFAM" id="SSF53850">
    <property type="entry name" value="Periplasmic binding protein-like II"/>
    <property type="match status" value="1"/>
</dbReference>
<evidence type="ECO:0000256" key="6">
    <source>
        <dbReference type="ARBA" id="ARBA00023136"/>
    </source>
</evidence>
<keyword evidence="8" id="KW-0325">Glycoprotein</keyword>
<keyword evidence="9" id="KW-1071">Ligand-gated ion channel</keyword>
<proteinExistence type="evidence at transcript level"/>
<dbReference type="Pfam" id="PF01094">
    <property type="entry name" value="ANF_receptor"/>
    <property type="match status" value="1"/>
</dbReference>
<evidence type="ECO:0000256" key="9">
    <source>
        <dbReference type="ARBA" id="ARBA00023286"/>
    </source>
</evidence>
<keyword evidence="2" id="KW-0813">Transport</keyword>
<protein>
    <submittedName>
        <fullName evidence="12">Lig_chan-Glu_bd domain-containing protein</fullName>
    </submittedName>
</protein>
<dbReference type="Pfam" id="PF10613">
    <property type="entry name" value="Lig_chan-Glu_bd"/>
    <property type="match status" value="1"/>
</dbReference>
<dbReference type="InterPro" id="IPR019594">
    <property type="entry name" value="Glu/Gly-bd"/>
</dbReference>
<sequence length="205" mass="22872">DDLMISSILVSDSIRIVYEALKNIVPQETDWNFPQNLTCSSLHVWKNGQAMLDALTNVSLTGISGDVSFTDDGAVTRISYDILNFKDDRFVNVGTWTKISQLQIDSSIQFLGGRTEVPSPFTNRLSGFHLRLGIVAEPPIAYLEPDCNDSEPECWYGLMPAIATKLANDLNFTFEYVYPTDHKYGGYDEKTDTWNGMIGDLLAGK</sequence>
<keyword evidence="4" id="KW-1133">Transmembrane helix</keyword>
<dbReference type="SMART" id="SM00918">
    <property type="entry name" value="Lig_chan-Glu_bd"/>
    <property type="match status" value="1"/>
</dbReference>
<dbReference type="InterPro" id="IPR028082">
    <property type="entry name" value="Peripla_BP_I"/>
</dbReference>
<evidence type="ECO:0000256" key="1">
    <source>
        <dbReference type="ARBA" id="ARBA00004141"/>
    </source>
</evidence>
<dbReference type="AlphaFoldDB" id="V9PPC4"/>
<evidence type="ECO:0000256" key="10">
    <source>
        <dbReference type="ARBA" id="ARBA00023303"/>
    </source>
</evidence>
<comment type="subcellular location">
    <subcellularLocation>
        <location evidence="1">Membrane</location>
        <topology evidence="1">Multi-pass membrane protein</topology>
    </subcellularLocation>
</comment>
<dbReference type="Gene3D" id="3.40.50.2300">
    <property type="match status" value="2"/>
</dbReference>
<evidence type="ECO:0000256" key="4">
    <source>
        <dbReference type="ARBA" id="ARBA00022989"/>
    </source>
</evidence>
<evidence type="ECO:0000256" key="2">
    <source>
        <dbReference type="ARBA" id="ARBA00022448"/>
    </source>
</evidence>
<keyword evidence="5" id="KW-0406">Ion transport</keyword>
<feature type="non-terminal residue" evidence="12">
    <location>
        <position position="1"/>
    </location>
</feature>
<evidence type="ECO:0000313" key="12">
    <source>
        <dbReference type="EMBL" id="AHA51225.1"/>
    </source>
</evidence>
<evidence type="ECO:0000256" key="5">
    <source>
        <dbReference type="ARBA" id="ARBA00023065"/>
    </source>
</evidence>
<accession>V9PPC4</accession>
<reference evidence="12" key="1">
    <citation type="journal article" date="2013" name="Science">
        <title>The genome of the ctenophore Mnemiopsis leidyi and its implications for cell type evolution.</title>
        <authorList>
            <consortium name="NISC Comparative Sequencing Program"/>
            <person name="Ryan J.F."/>
            <person name="Pang K."/>
            <person name="Schnitzler C.E."/>
            <person name="Nguyen A.D."/>
            <person name="Moreland R.T."/>
            <person name="Simmons D.K."/>
            <person name="Koch B.J."/>
            <person name="Francis W.R."/>
            <person name="Havlak P."/>
            <person name="Smith S.A."/>
            <person name="Putnam N.H."/>
            <person name="Haddock S.H."/>
            <person name="Dunn C.W."/>
            <person name="Wolfsberg T.G."/>
            <person name="Mullikin J.C."/>
            <person name="Martindale M.Q."/>
            <person name="Baxevanis A.D."/>
        </authorList>
    </citation>
    <scope>NUCLEOTIDE SEQUENCE</scope>
    <source>
        <strain evidence="12">10539</strain>
    </source>
</reference>
<dbReference type="EMBL" id="KF317291">
    <property type="protein sequence ID" value="AHA51225.1"/>
    <property type="molecule type" value="mRNA"/>
</dbReference>
<evidence type="ECO:0000259" key="11">
    <source>
        <dbReference type="SMART" id="SM00918"/>
    </source>
</evidence>
<evidence type="ECO:0000256" key="8">
    <source>
        <dbReference type="ARBA" id="ARBA00023180"/>
    </source>
</evidence>
<feature type="non-terminal residue" evidence="12">
    <location>
        <position position="205"/>
    </location>
</feature>
<keyword evidence="10" id="KW-0407">Ion channel</keyword>
<dbReference type="GO" id="GO:0016020">
    <property type="term" value="C:membrane"/>
    <property type="evidence" value="ECO:0007669"/>
    <property type="project" value="UniProtKB-SubCell"/>
</dbReference>
<keyword evidence="7" id="KW-0675">Receptor</keyword>
<evidence type="ECO:0000256" key="3">
    <source>
        <dbReference type="ARBA" id="ARBA00022692"/>
    </source>
</evidence>
<reference evidence="12" key="2">
    <citation type="submission" date="2016-09" db="EMBL/GenBank/DDBJ databases">
        <authorList>
            <person name="Capua I."/>
            <person name="De Benedictis P."/>
            <person name="Joannis T."/>
            <person name="Lombin L.H."/>
            <person name="Cattoli G."/>
        </authorList>
    </citation>
    <scope>NUCLEOTIDE SEQUENCE</scope>
    <source>
        <strain evidence="12">10539</strain>
    </source>
</reference>
<keyword evidence="6" id="KW-0472">Membrane</keyword>